<dbReference type="InterPro" id="IPR007506">
    <property type="entry name" value="PMDh-L-like_dom"/>
</dbReference>
<evidence type="ECO:0000256" key="1">
    <source>
        <dbReference type="ARBA" id="ARBA00023004"/>
    </source>
</evidence>
<keyword evidence="5" id="KW-1185">Reference proteome</keyword>
<dbReference type="InterPro" id="IPR015931">
    <property type="entry name" value="Acnase/IPM_dHydase_lsu_aba_1/3"/>
</dbReference>
<dbReference type="PANTHER" id="PTHR36577:SF3">
    <property type="entry name" value="DUF521 DOMAIN PROTEIN (AFU_ORTHOLOGUE AFUA_6G00490)"/>
    <property type="match status" value="1"/>
</dbReference>
<dbReference type="Pfam" id="PF04412">
    <property type="entry name" value="AcnX"/>
    <property type="match status" value="1"/>
</dbReference>
<proteinExistence type="predicted"/>
<dbReference type="GO" id="GO:0016829">
    <property type="term" value="F:lyase activity"/>
    <property type="evidence" value="ECO:0007669"/>
    <property type="project" value="UniProtKB-KW"/>
</dbReference>
<dbReference type="OrthoDB" id="1550274at2"/>
<dbReference type="EMBL" id="FQZL01000009">
    <property type="protein sequence ID" value="SHJ04240.1"/>
    <property type="molecule type" value="Genomic_DNA"/>
</dbReference>
<sequence>MINLTTYEQEMLDGKHGKLKQTALSNIVDYARILGAEELCEITKATVYCGAHSYLDVVNINNPQETFSKINLGVDEIIPFNETDSNCFAQSCVCVCDMKCHEEFNVTKEKYELNLEYLKMASEAGVIIANTCTPYLNGWIPAMGEHFVTTESGVTTIGNSIFGSRCNADGIEAAFWSAICGRTPKWGMHVPENRAGTHLFIVDTPVETKLEFDILGAVIGKNLPYGGIPVVAGDLRRVNFDKLRQMMTSVAITSNCELCHVVGYTPEALTQDLAFMGKKPLGAVKITEEMMAKLYNETCDDTENEIDFVSIGCPHLDISNIKEIAAYLKDKKINEKVHLGLWTSYPIKHMAEVNGYLEIVEKAGGHVFTDTCPPTIGPEYIGQYKGMVFDSFKMCKNLKNKSTADIYFGDVKACLDAAISGKWEADYRWRK</sequence>
<name>A0A1M6G2V2_9FIRM</name>
<dbReference type="Gene3D" id="3.30.499.10">
    <property type="entry name" value="Aconitase, domain 3"/>
    <property type="match status" value="1"/>
</dbReference>
<keyword evidence="1" id="KW-0408">Iron</keyword>
<dbReference type="SUPFAM" id="SSF53732">
    <property type="entry name" value="Aconitase iron-sulfur domain"/>
    <property type="match status" value="1"/>
</dbReference>
<dbReference type="AlphaFoldDB" id="A0A1M6G2V2"/>
<gene>
    <name evidence="4" type="ORF">SAMN02745751_01637</name>
</gene>
<keyword evidence="2" id="KW-0456">Lyase</keyword>
<dbReference type="STRING" id="1121476.SAMN02745751_01637"/>
<accession>A0A1M6G2V2</accession>
<evidence type="ECO:0000259" key="3">
    <source>
        <dbReference type="Pfam" id="PF04412"/>
    </source>
</evidence>
<dbReference type="PANTHER" id="PTHR36577">
    <property type="entry name" value="DUF521 DOMAIN PROTEIN (AFU_ORTHOLOGUE AFUA_6G00490)"/>
    <property type="match status" value="1"/>
</dbReference>
<dbReference type="InterPro" id="IPR036008">
    <property type="entry name" value="Aconitase_4Fe-4S_dom"/>
</dbReference>
<organism evidence="4 5">
    <name type="scientific">Dethiosulfatibacter aminovorans DSM 17477</name>
    <dbReference type="NCBI Taxonomy" id="1121476"/>
    <lineage>
        <taxon>Bacteria</taxon>
        <taxon>Bacillati</taxon>
        <taxon>Bacillota</taxon>
        <taxon>Tissierellia</taxon>
        <taxon>Dethiosulfatibacter</taxon>
    </lineage>
</organism>
<evidence type="ECO:0000313" key="4">
    <source>
        <dbReference type="EMBL" id="SHJ04240.1"/>
    </source>
</evidence>
<reference evidence="4 5" key="1">
    <citation type="submission" date="2016-11" db="EMBL/GenBank/DDBJ databases">
        <authorList>
            <person name="Jaros S."/>
            <person name="Januszkiewicz K."/>
            <person name="Wedrychowicz H."/>
        </authorList>
    </citation>
    <scope>NUCLEOTIDE SEQUENCE [LARGE SCALE GENOMIC DNA]</scope>
    <source>
        <strain evidence="4 5">DSM 17477</strain>
    </source>
</reference>
<evidence type="ECO:0000313" key="5">
    <source>
        <dbReference type="Proteomes" id="UP000184052"/>
    </source>
</evidence>
<protein>
    <submittedName>
        <fullName evidence="4">Predicted aconitase subunit 1</fullName>
    </submittedName>
</protein>
<evidence type="ECO:0000256" key="2">
    <source>
        <dbReference type="ARBA" id="ARBA00023239"/>
    </source>
</evidence>
<dbReference type="RefSeq" id="WP_073049091.1">
    <property type="nucleotide sequence ID" value="NZ_FQZL01000009.1"/>
</dbReference>
<feature type="domain" description="Phosphomevalonate dehydratase large subunit-like" evidence="3">
    <location>
        <begin position="2"/>
        <end position="415"/>
    </location>
</feature>
<dbReference type="Proteomes" id="UP000184052">
    <property type="component" value="Unassembled WGS sequence"/>
</dbReference>